<reference evidence="2" key="1">
    <citation type="submission" date="2021-01" db="EMBL/GenBank/DDBJ databases">
        <title>Genome seq and assembly of Tabrizicola sp. KVB23.</title>
        <authorList>
            <person name="Chhetri G."/>
        </authorList>
    </citation>
    <scope>NUCLEOTIDE SEQUENCE</scope>
    <source>
        <strain evidence="2">KVB23</strain>
    </source>
</reference>
<evidence type="ECO:0000256" key="1">
    <source>
        <dbReference type="SAM" id="SignalP"/>
    </source>
</evidence>
<organism evidence="2 3">
    <name type="scientific">Fuscibacter oryzae</name>
    <dbReference type="NCBI Taxonomy" id="2803939"/>
    <lineage>
        <taxon>Bacteria</taxon>
        <taxon>Pseudomonadati</taxon>
        <taxon>Pseudomonadota</taxon>
        <taxon>Alphaproteobacteria</taxon>
        <taxon>Rhodobacterales</taxon>
        <taxon>Paracoccaceae</taxon>
        <taxon>Fuscibacter</taxon>
    </lineage>
</organism>
<protein>
    <recommendedName>
        <fullName evidence="4">Secreted protein</fullName>
    </recommendedName>
</protein>
<feature type="chain" id="PRO_5035319903" description="Secreted protein" evidence="1">
    <location>
        <begin position="21"/>
        <end position="215"/>
    </location>
</feature>
<evidence type="ECO:0000313" key="2">
    <source>
        <dbReference type="EMBL" id="MBL4928484.1"/>
    </source>
</evidence>
<keyword evidence="1" id="KW-0732">Signal</keyword>
<accession>A0A8J7MVF1</accession>
<feature type="signal peptide" evidence="1">
    <location>
        <begin position="1"/>
        <end position="20"/>
    </location>
</feature>
<proteinExistence type="predicted"/>
<name>A0A8J7MVF1_9RHOB</name>
<dbReference type="EMBL" id="JAESVP010000004">
    <property type="protein sequence ID" value="MBL4928484.1"/>
    <property type="molecule type" value="Genomic_DNA"/>
</dbReference>
<comment type="caution">
    <text evidence="2">The sequence shown here is derived from an EMBL/GenBank/DDBJ whole genome shotgun (WGS) entry which is preliminary data.</text>
</comment>
<dbReference type="AlphaFoldDB" id="A0A8J7MVF1"/>
<gene>
    <name evidence="2" type="ORF">JI744_10250</name>
</gene>
<keyword evidence="3" id="KW-1185">Reference proteome</keyword>
<evidence type="ECO:0000313" key="3">
    <source>
        <dbReference type="Proteomes" id="UP000619033"/>
    </source>
</evidence>
<dbReference type="RefSeq" id="WP_202660340.1">
    <property type="nucleotide sequence ID" value="NZ_JAESVP010000004.1"/>
</dbReference>
<dbReference type="Proteomes" id="UP000619033">
    <property type="component" value="Unassembled WGS sequence"/>
</dbReference>
<evidence type="ECO:0008006" key="4">
    <source>
        <dbReference type="Google" id="ProtNLM"/>
    </source>
</evidence>
<sequence>MKHLVLGFMLILATPLAARACNGCGPIDPLLLALVAGISGDDFPKAVPEVTWTGPSYPTDSEADGSVTWYQIGALVLAGFGQVVLPQGVGADQATREGNEGEAGVTVQIHSARGVQYVALRKFYPDADYLDVLTRQTDAHVTPLAANCTQDPYGSAPDREETAFYRLQMPQSDIPVFATAARAEDAGQMGPGYTTYTFFLTDPAPTIARMGCTAN</sequence>